<evidence type="ECO:0000313" key="3">
    <source>
        <dbReference type="Proteomes" id="UP000256328"/>
    </source>
</evidence>
<dbReference type="PRINTS" id="PR00463">
    <property type="entry name" value="EP450I"/>
</dbReference>
<dbReference type="PANTHER" id="PTHR24305">
    <property type="entry name" value="CYTOCHROME P450"/>
    <property type="match status" value="1"/>
</dbReference>
<dbReference type="EMBL" id="PDLN01000003">
    <property type="protein sequence ID" value="RDW91542.1"/>
    <property type="molecule type" value="Genomic_DNA"/>
</dbReference>
<name>A0A3D8SZ03_9HELO</name>
<dbReference type="CDD" id="cd00302">
    <property type="entry name" value="cytochrome_P450"/>
    <property type="match status" value="1"/>
</dbReference>
<dbReference type="GO" id="GO:0016705">
    <property type="term" value="F:oxidoreductase activity, acting on paired donors, with incorporation or reduction of molecular oxygen"/>
    <property type="evidence" value="ECO:0007669"/>
    <property type="project" value="InterPro"/>
</dbReference>
<accession>A0A3D8SZ03</accession>
<dbReference type="InterPro" id="IPR036396">
    <property type="entry name" value="Cyt_P450_sf"/>
</dbReference>
<dbReference type="PANTHER" id="PTHR24305:SF87">
    <property type="entry name" value="CYTOCHROME P450 MONOOXYGENASE ALND-RELATED"/>
    <property type="match status" value="1"/>
</dbReference>
<evidence type="ECO:0000256" key="1">
    <source>
        <dbReference type="PIRSR" id="PIRSR602401-1"/>
    </source>
</evidence>
<proteinExistence type="predicted"/>
<dbReference type="Proteomes" id="UP000256328">
    <property type="component" value="Unassembled WGS sequence"/>
</dbReference>
<keyword evidence="3" id="KW-1185">Reference proteome</keyword>
<feature type="binding site" description="axial binding residue" evidence="1">
    <location>
        <position position="490"/>
    </location>
    <ligand>
        <name>heme</name>
        <dbReference type="ChEBI" id="CHEBI:30413"/>
    </ligand>
    <ligandPart>
        <name>Fe</name>
        <dbReference type="ChEBI" id="CHEBI:18248"/>
    </ligandPart>
</feature>
<dbReference type="AlphaFoldDB" id="A0A3D8SZ03"/>
<dbReference type="FunFam" id="1.10.630.10:FF:000090">
    <property type="entry name" value="Cytochrome P450 monooxygenase"/>
    <property type="match status" value="1"/>
</dbReference>
<comment type="cofactor">
    <cofactor evidence="1">
        <name>heme</name>
        <dbReference type="ChEBI" id="CHEBI:30413"/>
    </cofactor>
</comment>
<dbReference type="PRINTS" id="PR00385">
    <property type="entry name" value="P450"/>
</dbReference>
<dbReference type="Pfam" id="PF00067">
    <property type="entry name" value="p450"/>
    <property type="match status" value="1"/>
</dbReference>
<keyword evidence="1" id="KW-0349">Heme</keyword>
<reference evidence="2 3" key="1">
    <citation type="journal article" date="2018" name="IMA Fungus">
        <title>IMA Genome-F 9: Draft genome sequence of Annulohypoxylon stygium, Aspergillus mulundensis, Berkeleyomyces basicola (syn. Thielaviopsis basicola), Ceratocystis smalleyi, two Cercospora beticola strains, Coleophoma cylindrospora, Fusarium fracticaudum, Phialophora cf. hyalina, and Morchella septimelata.</title>
        <authorList>
            <person name="Wingfield B.D."/>
            <person name="Bills G.F."/>
            <person name="Dong Y."/>
            <person name="Huang W."/>
            <person name="Nel W.J."/>
            <person name="Swalarsk-Parry B.S."/>
            <person name="Vaghefi N."/>
            <person name="Wilken P.M."/>
            <person name="An Z."/>
            <person name="de Beer Z.W."/>
            <person name="De Vos L."/>
            <person name="Chen L."/>
            <person name="Duong T.A."/>
            <person name="Gao Y."/>
            <person name="Hammerbacher A."/>
            <person name="Kikkert J.R."/>
            <person name="Li Y."/>
            <person name="Li H."/>
            <person name="Li K."/>
            <person name="Li Q."/>
            <person name="Liu X."/>
            <person name="Ma X."/>
            <person name="Naidoo K."/>
            <person name="Pethybridge S.J."/>
            <person name="Sun J."/>
            <person name="Steenkamp E.T."/>
            <person name="van der Nest M.A."/>
            <person name="van Wyk S."/>
            <person name="Wingfield M.J."/>
            <person name="Xiong C."/>
            <person name="Yue Q."/>
            <person name="Zhang X."/>
        </authorList>
    </citation>
    <scope>NUCLEOTIDE SEQUENCE [LARGE SCALE GENOMIC DNA]</scope>
    <source>
        <strain evidence="2 3">BP5796</strain>
    </source>
</reference>
<dbReference type="InterPro" id="IPR002401">
    <property type="entry name" value="Cyt_P450_E_grp-I"/>
</dbReference>
<keyword evidence="1" id="KW-0479">Metal-binding</keyword>
<dbReference type="GO" id="GO:0020037">
    <property type="term" value="F:heme binding"/>
    <property type="evidence" value="ECO:0007669"/>
    <property type="project" value="InterPro"/>
</dbReference>
<protein>
    <submittedName>
        <fullName evidence="2">Uncharacterized protein</fullName>
    </submittedName>
</protein>
<dbReference type="SUPFAM" id="SSF48264">
    <property type="entry name" value="Cytochrome P450"/>
    <property type="match status" value="1"/>
</dbReference>
<dbReference type="OrthoDB" id="1470350at2759"/>
<organism evidence="2 3">
    <name type="scientific">Coleophoma crateriformis</name>
    <dbReference type="NCBI Taxonomy" id="565419"/>
    <lineage>
        <taxon>Eukaryota</taxon>
        <taxon>Fungi</taxon>
        <taxon>Dikarya</taxon>
        <taxon>Ascomycota</taxon>
        <taxon>Pezizomycotina</taxon>
        <taxon>Leotiomycetes</taxon>
        <taxon>Helotiales</taxon>
        <taxon>Dermateaceae</taxon>
        <taxon>Coleophoma</taxon>
    </lineage>
</organism>
<comment type="caution">
    <text evidence="2">The sequence shown here is derived from an EMBL/GenBank/DDBJ whole genome shotgun (WGS) entry which is preliminary data.</text>
</comment>
<dbReference type="GO" id="GO:0004497">
    <property type="term" value="F:monooxygenase activity"/>
    <property type="evidence" value="ECO:0007669"/>
    <property type="project" value="InterPro"/>
</dbReference>
<gene>
    <name evidence="2" type="ORF">BP5796_02707</name>
</gene>
<evidence type="ECO:0000313" key="2">
    <source>
        <dbReference type="EMBL" id="RDW91542.1"/>
    </source>
</evidence>
<sequence>MATQKFYLFGDAPSTAIEILVGEKGDLKALQTTLAATFHIAGKQELGFQNDAKALVSLEEVLDSQEPVAITLDGGKVREIQGPEGLPIVGSFYEIYPDHLGNHDRLFKQYGSVIKTTNMGKTIYLTNDPAVSVLAFSESQHFTKKITENHPLYGIKDNTAIFLGDTETANWAAGHKFIPPCMSPKAVRHYTPMMQECVRDSFSVFDELDSRNESWNVYQYMLKLASGFIGKIVLGMDFGHMDSVDAPLHSLVSNIATMLSLNKKVTSRGQWYASLPFGDPQKLRNLRKSLFSALAVEVDKARLTVGGDLQLHDAALEAKCVLDYLLRAVDSQGEKLNIDLVYSNIVVVAAAGFTTTSSLLSWLLYSAVNYPGQQERLLQELVDHGINEKTQWTPELSSSLTYLDSFIKETQRLHNPSYQPGRTSKTEVILPGGYRLPPNEVVVPALHAIHQNPKIWRDPQRFEPDRWSTEEVKNRPAGSYLPFATGPRGCIGFNLALAEVKVLLPELLYRYEFSRDGDEAVQYDPEFQLIRPVNLYVRAKKRTSWPEPSR</sequence>
<dbReference type="InterPro" id="IPR001128">
    <property type="entry name" value="Cyt_P450"/>
</dbReference>
<dbReference type="Gene3D" id="1.10.630.10">
    <property type="entry name" value="Cytochrome P450"/>
    <property type="match status" value="1"/>
</dbReference>
<dbReference type="InterPro" id="IPR050121">
    <property type="entry name" value="Cytochrome_P450_monoxygenase"/>
</dbReference>
<dbReference type="GO" id="GO:0005506">
    <property type="term" value="F:iron ion binding"/>
    <property type="evidence" value="ECO:0007669"/>
    <property type="project" value="InterPro"/>
</dbReference>
<keyword evidence="1" id="KW-0408">Iron</keyword>